<sequence>MPAPNLDQRGNPIHWEPTEVRQGLVGHLQIVVEGIDITYHGDAETPFPSFSRVEPFGSDQASIQLPTITAFHQPGEGWLWWCREGANVDIRLARPDGSTSSMFAGVVVALGHHEESGVFSLDCLGVVFAADLQLRPPPFLTTPQDAGRIVPAVLNAAIGRRFEAIPEVFTGIPVSVLGGWESRASGWVQRALATLVTGGSQWTIACDERSPQLLTKNVDHISWSVSNGQRGIDVELTRDATQAPNVIYAEGIGPDGGRWRNARYPNWAPDATPDYPNTPIRSITVGWTDARTTSGSGVSTWQAKAGQPVTGRFSQQDRAALRRMQQAAGVLVDGVLGPQSWAMTFDTGANTGTLDGAFIMPVAYSPSVEPRLFGPDGDDLGANPEYAPGVLRVERYINYGAGATRSDGVRASEEILARDSNPGWVGTVTMSLDPEEGSRLETVREGTNGLIRNFRGTDLKVHVARVEYSAESVTATVDTNARDYPTLDAILDRDREATDPARSYRKSTNTGELSSDRATWDAESPGGRIPRLALFSNLWTVIRIPVAQYGSIVRTEFTSTGPARAFSVAVFDRPITAAGLVSLVGNPLWIPDADDAPEGGLTNPWQDSSDALDASGLLMSWGWAKQPAGYYPGQYSDPDGEDASPVTGRMLDDASWDYSSTQPPWLWVAMIAEGSTFIEGRFWHGVS</sequence>
<accession>A0A853EPV5</accession>
<dbReference type="SUPFAM" id="SSF47090">
    <property type="entry name" value="PGBD-like"/>
    <property type="match status" value="1"/>
</dbReference>
<protein>
    <submittedName>
        <fullName evidence="3">Peptidoglycan-binding protein</fullName>
    </submittedName>
</protein>
<evidence type="ECO:0000256" key="1">
    <source>
        <dbReference type="SAM" id="MobiDB-lite"/>
    </source>
</evidence>
<evidence type="ECO:0000313" key="4">
    <source>
        <dbReference type="Proteomes" id="UP000561011"/>
    </source>
</evidence>
<gene>
    <name evidence="3" type="ORF">HZZ10_03195</name>
</gene>
<organism evidence="3 4">
    <name type="scientific">Sanguibacter inulinus</name>
    <dbReference type="NCBI Taxonomy" id="60922"/>
    <lineage>
        <taxon>Bacteria</taxon>
        <taxon>Bacillati</taxon>
        <taxon>Actinomycetota</taxon>
        <taxon>Actinomycetes</taxon>
        <taxon>Micrococcales</taxon>
        <taxon>Sanguibacteraceae</taxon>
        <taxon>Sanguibacter</taxon>
    </lineage>
</organism>
<dbReference type="InterPro" id="IPR036366">
    <property type="entry name" value="PGBDSf"/>
</dbReference>
<name>A0A853EPV5_9MICO</name>
<dbReference type="Pfam" id="PF01471">
    <property type="entry name" value="PG_binding_1"/>
    <property type="match status" value="1"/>
</dbReference>
<evidence type="ECO:0000313" key="3">
    <source>
        <dbReference type="EMBL" id="NYS92536.1"/>
    </source>
</evidence>
<dbReference type="InterPro" id="IPR002477">
    <property type="entry name" value="Peptidoglycan-bd-like"/>
</dbReference>
<keyword evidence="4" id="KW-1185">Reference proteome</keyword>
<dbReference type="EMBL" id="JACBYE010000004">
    <property type="protein sequence ID" value="NYS92536.1"/>
    <property type="molecule type" value="Genomic_DNA"/>
</dbReference>
<dbReference type="Proteomes" id="UP000561011">
    <property type="component" value="Unassembled WGS sequence"/>
</dbReference>
<proteinExistence type="predicted"/>
<evidence type="ECO:0000259" key="2">
    <source>
        <dbReference type="Pfam" id="PF01471"/>
    </source>
</evidence>
<comment type="caution">
    <text evidence="3">The sequence shown here is derived from an EMBL/GenBank/DDBJ whole genome shotgun (WGS) entry which is preliminary data.</text>
</comment>
<feature type="region of interest" description="Disordered" evidence="1">
    <location>
        <begin position="498"/>
        <end position="522"/>
    </location>
</feature>
<dbReference type="Gene3D" id="1.10.101.10">
    <property type="entry name" value="PGBD-like superfamily/PGBD"/>
    <property type="match status" value="1"/>
</dbReference>
<dbReference type="InterPro" id="IPR036365">
    <property type="entry name" value="PGBD-like_sf"/>
</dbReference>
<reference evidence="3 4" key="1">
    <citation type="submission" date="2020-07" db="EMBL/GenBank/DDBJ databases">
        <title>MOT database genomes.</title>
        <authorList>
            <person name="Joseph S."/>
            <person name="Aduse-Opoku J."/>
            <person name="Hashim A."/>
            <person name="Wade W."/>
            <person name="Curtis M."/>
        </authorList>
    </citation>
    <scope>NUCLEOTIDE SEQUENCE [LARGE SCALE GENOMIC DNA]</scope>
    <source>
        <strain evidence="3 4">DSM 100099</strain>
    </source>
</reference>
<dbReference type="AlphaFoldDB" id="A0A853EPV5"/>
<feature type="domain" description="Peptidoglycan binding-like" evidence="2">
    <location>
        <begin position="307"/>
        <end position="342"/>
    </location>
</feature>